<sequence length="143" mass="15606">MKGIIPSPKLLESAHILFNAEEGWDGFAPPSSPTNIGFSSTGEIEVQHFLLNQAKAAQGNEGGRGLIFQLKKFSNGSWFQRRKAKANYGEFISSVQSNGISTEVIVDPFQSLQPLNISWHPHTAPPLGIIKINTDSSRIDKSS</sequence>
<comment type="caution">
    <text evidence="1">The sequence shown here is derived from an EMBL/GenBank/DDBJ whole genome shotgun (WGS) entry which is preliminary data.</text>
</comment>
<protein>
    <submittedName>
        <fullName evidence="1">Uncharacterized protein</fullName>
    </submittedName>
</protein>
<gene>
    <name evidence="1" type="ORF">NE237_026547</name>
</gene>
<dbReference type="AlphaFoldDB" id="A0A9Q0H3Y7"/>
<dbReference type="Proteomes" id="UP001141806">
    <property type="component" value="Unassembled WGS sequence"/>
</dbReference>
<evidence type="ECO:0000313" key="2">
    <source>
        <dbReference type="Proteomes" id="UP001141806"/>
    </source>
</evidence>
<keyword evidence="2" id="KW-1185">Reference proteome</keyword>
<name>A0A9Q0H3Y7_9MAGN</name>
<accession>A0A9Q0H3Y7</accession>
<reference evidence="1" key="1">
    <citation type="journal article" date="2023" name="Plant J.">
        <title>The genome of the king protea, Protea cynaroides.</title>
        <authorList>
            <person name="Chang J."/>
            <person name="Duong T.A."/>
            <person name="Schoeman C."/>
            <person name="Ma X."/>
            <person name="Roodt D."/>
            <person name="Barker N."/>
            <person name="Li Z."/>
            <person name="Van de Peer Y."/>
            <person name="Mizrachi E."/>
        </authorList>
    </citation>
    <scope>NUCLEOTIDE SEQUENCE</scope>
    <source>
        <tissue evidence="1">Young leaves</tissue>
    </source>
</reference>
<proteinExistence type="predicted"/>
<organism evidence="1 2">
    <name type="scientific">Protea cynaroides</name>
    <dbReference type="NCBI Taxonomy" id="273540"/>
    <lineage>
        <taxon>Eukaryota</taxon>
        <taxon>Viridiplantae</taxon>
        <taxon>Streptophyta</taxon>
        <taxon>Embryophyta</taxon>
        <taxon>Tracheophyta</taxon>
        <taxon>Spermatophyta</taxon>
        <taxon>Magnoliopsida</taxon>
        <taxon>Proteales</taxon>
        <taxon>Proteaceae</taxon>
        <taxon>Protea</taxon>
    </lineage>
</organism>
<dbReference type="EMBL" id="JAMYWD010000010">
    <property type="protein sequence ID" value="KAJ4959436.1"/>
    <property type="molecule type" value="Genomic_DNA"/>
</dbReference>
<evidence type="ECO:0000313" key="1">
    <source>
        <dbReference type="EMBL" id="KAJ4959436.1"/>
    </source>
</evidence>